<feature type="chain" id="PRO_5045098042" evidence="2">
    <location>
        <begin position="25"/>
        <end position="158"/>
    </location>
</feature>
<evidence type="ECO:0000313" key="3">
    <source>
        <dbReference type="EMBL" id="MEF2154987.1"/>
    </source>
</evidence>
<evidence type="ECO:0000313" key="4">
    <source>
        <dbReference type="Proteomes" id="UP001356170"/>
    </source>
</evidence>
<dbReference type="PROSITE" id="PS51257">
    <property type="entry name" value="PROKAR_LIPOPROTEIN"/>
    <property type="match status" value="1"/>
</dbReference>
<accession>A0ABU7UZJ9</accession>
<dbReference type="RefSeq" id="WP_331703126.1">
    <property type="nucleotide sequence ID" value="NZ_JAZHBO010000001.1"/>
</dbReference>
<protein>
    <submittedName>
        <fullName evidence="3">Uncharacterized protein</fullName>
    </submittedName>
</protein>
<sequence>MKINFIAPLVLTLGLIGCSSESSAPAKANESAQTTPAAAPVDETAADKSADKQDNATSTDSKSIPAAFQGTWASTPKDCAPGMESRLAITANELQFLESHADITSVKVISPTHIQTFGKFEGEGEQWEGKPEFQLVAGNKLSMTVDGASTGEPRIKCP</sequence>
<proteinExistence type="predicted"/>
<feature type="compositionally biased region" description="Basic and acidic residues" evidence="1">
    <location>
        <begin position="45"/>
        <end position="54"/>
    </location>
</feature>
<comment type="caution">
    <text evidence="3">The sequence shown here is derived from an EMBL/GenBank/DDBJ whole genome shotgun (WGS) entry which is preliminary data.</text>
</comment>
<keyword evidence="4" id="KW-1185">Reference proteome</keyword>
<evidence type="ECO:0000256" key="1">
    <source>
        <dbReference type="SAM" id="MobiDB-lite"/>
    </source>
</evidence>
<dbReference type="EMBL" id="JAZHBO010000001">
    <property type="protein sequence ID" value="MEF2154987.1"/>
    <property type="molecule type" value="Genomic_DNA"/>
</dbReference>
<evidence type="ECO:0000256" key="2">
    <source>
        <dbReference type="SAM" id="SignalP"/>
    </source>
</evidence>
<gene>
    <name evidence="3" type="ORF">V3390_01860</name>
</gene>
<reference evidence="3 4" key="1">
    <citation type="submission" date="2024-01" db="EMBL/GenBank/DDBJ databases">
        <title>Novel species of the genus Luteimonas isolated from rivers.</title>
        <authorList>
            <person name="Lu H."/>
        </authorList>
    </citation>
    <scope>NUCLEOTIDE SEQUENCE [LARGE SCALE GENOMIC DNA]</scope>
    <source>
        <strain evidence="3 4">FXH3W</strain>
    </source>
</reference>
<feature type="region of interest" description="Disordered" evidence="1">
    <location>
        <begin position="22"/>
        <end position="75"/>
    </location>
</feature>
<feature type="signal peptide" evidence="2">
    <location>
        <begin position="1"/>
        <end position="24"/>
    </location>
</feature>
<keyword evidence="2" id="KW-0732">Signal</keyword>
<dbReference type="Proteomes" id="UP001356170">
    <property type="component" value="Unassembled WGS sequence"/>
</dbReference>
<name>A0ABU7UZJ9_9GAMM</name>
<organism evidence="3 4">
    <name type="scientific">Aquilutibacter rugosus</name>
    <dbReference type="NCBI Taxonomy" id="3115820"/>
    <lineage>
        <taxon>Bacteria</taxon>
        <taxon>Pseudomonadati</taxon>
        <taxon>Pseudomonadota</taxon>
        <taxon>Gammaproteobacteria</taxon>
        <taxon>Lysobacterales</taxon>
        <taxon>Lysobacteraceae</taxon>
        <taxon>Aquilutibacter</taxon>
    </lineage>
</organism>